<reference evidence="4" key="1">
    <citation type="submission" date="2016-10" db="EMBL/GenBank/DDBJ databases">
        <authorList>
            <person name="Varghese N."/>
            <person name="Submissions S."/>
        </authorList>
    </citation>
    <scope>NUCLEOTIDE SEQUENCE [LARGE SCALE GENOMIC DNA]</scope>
    <source>
        <strain evidence="4">DSM 3695</strain>
    </source>
</reference>
<proteinExistence type="predicted"/>
<keyword evidence="2" id="KW-1133">Transmembrane helix</keyword>
<dbReference type="RefSeq" id="WP_089895773.1">
    <property type="nucleotide sequence ID" value="NZ_FOJG01000001.1"/>
</dbReference>
<accession>A0A1I0RHU6</accession>
<feature type="transmembrane region" description="Helical" evidence="2">
    <location>
        <begin position="172"/>
        <end position="194"/>
    </location>
</feature>
<feature type="compositionally biased region" description="Acidic residues" evidence="1">
    <location>
        <begin position="230"/>
        <end position="241"/>
    </location>
</feature>
<evidence type="ECO:0000313" key="4">
    <source>
        <dbReference type="Proteomes" id="UP000199310"/>
    </source>
</evidence>
<gene>
    <name evidence="3" type="ORF">SAMN04488122_2861</name>
</gene>
<evidence type="ECO:0000256" key="1">
    <source>
        <dbReference type="SAM" id="MobiDB-lite"/>
    </source>
</evidence>
<evidence type="ECO:0000256" key="2">
    <source>
        <dbReference type="SAM" id="Phobius"/>
    </source>
</evidence>
<keyword evidence="4" id="KW-1185">Reference proteome</keyword>
<organism evidence="3 4">
    <name type="scientific">Chitinophaga arvensicola</name>
    <dbReference type="NCBI Taxonomy" id="29529"/>
    <lineage>
        <taxon>Bacteria</taxon>
        <taxon>Pseudomonadati</taxon>
        <taxon>Bacteroidota</taxon>
        <taxon>Chitinophagia</taxon>
        <taxon>Chitinophagales</taxon>
        <taxon>Chitinophagaceae</taxon>
        <taxon>Chitinophaga</taxon>
    </lineage>
</organism>
<dbReference type="AlphaFoldDB" id="A0A1I0RHU6"/>
<dbReference type="Proteomes" id="UP000199310">
    <property type="component" value="Unassembled WGS sequence"/>
</dbReference>
<protein>
    <submittedName>
        <fullName evidence="3">Uncharacterized protein</fullName>
    </submittedName>
</protein>
<feature type="region of interest" description="Disordered" evidence="1">
    <location>
        <begin position="221"/>
        <end position="241"/>
    </location>
</feature>
<sequence>MNHSYFKDLVIYIIPGILLNVIVLAILFDKNAIQVITNIELIKSNAFIFSFLIFSALSGFIQSQFQITIINKLIYKKQDMRLIVNLQFPTVIKENLARRIKEEFKLEGVAEDIIMKDKEYFYQCLTIVLMTEYKRMGQIIDRAISVSQFGSAIIFPTILCVYYIFSKIEMNVYIKWCIFLVIAVLIVRICYFTVRRFRETWIEEVYKVFLFRPIPPSAALFPAPGQSTSETEDAGPDSDML</sequence>
<name>A0A1I0RHU6_9BACT</name>
<feature type="transmembrane region" description="Helical" evidence="2">
    <location>
        <begin position="143"/>
        <end position="166"/>
    </location>
</feature>
<keyword evidence="2" id="KW-0812">Transmembrane</keyword>
<keyword evidence="2" id="KW-0472">Membrane</keyword>
<feature type="transmembrane region" description="Helical" evidence="2">
    <location>
        <begin position="9"/>
        <end position="28"/>
    </location>
</feature>
<dbReference type="EMBL" id="FOJG01000001">
    <property type="protein sequence ID" value="SEW40491.1"/>
    <property type="molecule type" value="Genomic_DNA"/>
</dbReference>
<evidence type="ECO:0000313" key="3">
    <source>
        <dbReference type="EMBL" id="SEW40491.1"/>
    </source>
</evidence>
<feature type="transmembrane region" description="Helical" evidence="2">
    <location>
        <begin position="48"/>
        <end position="71"/>
    </location>
</feature>